<dbReference type="KEGG" id="psyo:PB01_19240"/>
<gene>
    <name evidence="1" type="ORF">PB01_19240</name>
</gene>
<dbReference type="RefSeq" id="WP_151701637.1">
    <property type="nucleotide sequence ID" value="NZ_CP031223.1"/>
</dbReference>
<dbReference type="AlphaFoldDB" id="A0A5J6ST73"/>
<proteinExistence type="predicted"/>
<keyword evidence="2" id="KW-1185">Reference proteome</keyword>
<name>A0A5J6ST73_9BACI</name>
<reference evidence="1 2" key="1">
    <citation type="submission" date="2018-07" db="EMBL/GenBank/DDBJ databases">
        <title>Complete genome sequence of Psychrobacillus sp. PB01, isolated from iceberg, and comparative genome analysis of Psychrobacillus strains.</title>
        <authorList>
            <person name="Lee P.C."/>
        </authorList>
    </citation>
    <scope>NUCLEOTIDE SEQUENCE [LARGE SCALE GENOMIC DNA]</scope>
    <source>
        <strain evidence="1 2">PB01</strain>
    </source>
</reference>
<evidence type="ECO:0000313" key="2">
    <source>
        <dbReference type="Proteomes" id="UP000325517"/>
    </source>
</evidence>
<accession>A0A5J6ST73</accession>
<sequence length="134" mass="15803">MNVMDELVDAFLSRDLEISYVFNCQTEEILFDVSQSVTGEPEIDWDDEEVVEFLVEIPQISSEQAHEVMVRFAKKQNNNLAYQLLAVLNGKKPFRTFKDKVSQLGIERQWYDFEYGFAKERMTEWLESLDESFI</sequence>
<evidence type="ECO:0000313" key="1">
    <source>
        <dbReference type="EMBL" id="QFG00760.1"/>
    </source>
</evidence>
<dbReference type="EMBL" id="CP031223">
    <property type="protein sequence ID" value="QFG00760.1"/>
    <property type="molecule type" value="Genomic_DNA"/>
</dbReference>
<organism evidence="1 2">
    <name type="scientific">Psychrobacillus glaciei</name>
    <dbReference type="NCBI Taxonomy" id="2283160"/>
    <lineage>
        <taxon>Bacteria</taxon>
        <taxon>Bacillati</taxon>
        <taxon>Bacillota</taxon>
        <taxon>Bacilli</taxon>
        <taxon>Bacillales</taxon>
        <taxon>Bacillaceae</taxon>
        <taxon>Psychrobacillus</taxon>
    </lineage>
</organism>
<dbReference type="OrthoDB" id="48384at2"/>
<dbReference type="InterPro" id="IPR005361">
    <property type="entry name" value="UPF0158"/>
</dbReference>
<dbReference type="Pfam" id="PF03682">
    <property type="entry name" value="UPF0158"/>
    <property type="match status" value="1"/>
</dbReference>
<dbReference type="Proteomes" id="UP000325517">
    <property type="component" value="Chromosome"/>
</dbReference>
<protein>
    <submittedName>
        <fullName evidence="1">Uncharacterized protein</fullName>
    </submittedName>
</protein>